<dbReference type="AlphaFoldDB" id="X0Z5E7"/>
<evidence type="ECO:0000313" key="1">
    <source>
        <dbReference type="EMBL" id="GAG53622.1"/>
    </source>
</evidence>
<gene>
    <name evidence="1" type="ORF">S01H4_18721</name>
</gene>
<dbReference type="EMBL" id="BART01008307">
    <property type="protein sequence ID" value="GAG53622.1"/>
    <property type="molecule type" value="Genomic_DNA"/>
</dbReference>
<accession>X0Z5E7</accession>
<feature type="non-terminal residue" evidence="1">
    <location>
        <position position="1"/>
    </location>
</feature>
<feature type="non-terminal residue" evidence="1">
    <location>
        <position position="416"/>
    </location>
</feature>
<proteinExistence type="predicted"/>
<organism evidence="1">
    <name type="scientific">marine sediment metagenome</name>
    <dbReference type="NCBI Taxonomy" id="412755"/>
    <lineage>
        <taxon>unclassified sequences</taxon>
        <taxon>metagenomes</taxon>
        <taxon>ecological metagenomes</taxon>
    </lineage>
</organism>
<comment type="caution">
    <text evidence="1">The sequence shown here is derived from an EMBL/GenBank/DDBJ whole genome shotgun (WGS) entry which is preliminary data.</text>
</comment>
<reference evidence="1" key="1">
    <citation type="journal article" date="2014" name="Front. Microbiol.">
        <title>High frequency of phylogenetically diverse reductive dehalogenase-homologous genes in deep subseafloor sedimentary metagenomes.</title>
        <authorList>
            <person name="Kawai M."/>
            <person name="Futagami T."/>
            <person name="Toyoda A."/>
            <person name="Takaki Y."/>
            <person name="Nishi S."/>
            <person name="Hori S."/>
            <person name="Arai W."/>
            <person name="Tsubouchi T."/>
            <person name="Morono Y."/>
            <person name="Uchiyama I."/>
            <person name="Ito T."/>
            <person name="Fujiyama A."/>
            <person name="Inagaki F."/>
            <person name="Takami H."/>
        </authorList>
    </citation>
    <scope>NUCLEOTIDE SEQUENCE</scope>
    <source>
        <strain evidence="1">Expedition CK06-06</strain>
    </source>
</reference>
<protein>
    <submittedName>
        <fullName evidence="1">Uncharacterized protein</fullName>
    </submittedName>
</protein>
<name>X0Z5E7_9ZZZZ</name>
<sequence length="416" mass="46968">QKPYGELLGLAIDKTERDIKLKQTLRAWIVEAIFAWGIVKTGIAASGETLEFGDTRVDPGRIYTSLVNLDDFVFDPVCTEIEKSTFLGDRIRVPRQLLLDTDGYDHDLVKQLPMSRYNISGRVENLTKDNAGQMEMYTLQDFVDVVELWVPEANAIVTIPDPTQIKFDRYIRLKDYYGPKEGPYTFLSFTPPVPNNPLPVASVSLWYDLHRMANRVFKKTMNQADRQKDIVLYNPAQADEAQDIKEADDGDIIASQDPKGINVVSFGGQNRNNEMMLQQLQMWYNYISGNPDQMAGNIPTAAKGKETATRSSILQSNANISIEDARGILYDKTAEIGQKIGWFLHTDPLINLPLTKRVTGGQQLQLWLTPEQRIGDFLKFTFKIIARSMSRLDPTIKSRRIVEFAVNLVPGLMSAA</sequence>